<proteinExistence type="predicted"/>
<gene>
    <name evidence="1" type="ORF">PBS003_LOCUS764</name>
</gene>
<evidence type="ECO:0000313" key="2">
    <source>
        <dbReference type="Proteomes" id="UP001160483"/>
    </source>
</evidence>
<dbReference type="Proteomes" id="UP001160483">
    <property type="component" value="Unassembled WGS sequence"/>
</dbReference>
<comment type="caution">
    <text evidence="1">The sequence shown here is derived from an EMBL/GenBank/DDBJ whole genome shotgun (WGS) entry which is preliminary data.</text>
</comment>
<accession>A0AAU9KLS2</accession>
<evidence type="ECO:0000313" key="1">
    <source>
        <dbReference type="EMBL" id="CAH0473890.1"/>
    </source>
</evidence>
<name>A0AAU9KLS2_9STRA</name>
<reference evidence="1" key="1">
    <citation type="submission" date="2021-11" db="EMBL/GenBank/DDBJ databases">
        <authorList>
            <person name="Islam A."/>
            <person name="Islam S."/>
            <person name="Flora M.S."/>
            <person name="Rahman M."/>
            <person name="Ziaur R.M."/>
            <person name="Epstein J.H."/>
            <person name="Hassan M."/>
            <person name="Klassen M."/>
            <person name="Woodard K."/>
            <person name="Webb A."/>
            <person name="Webby R.J."/>
            <person name="El Zowalaty M.E."/>
        </authorList>
    </citation>
    <scope>NUCLEOTIDE SEQUENCE</scope>
    <source>
        <strain evidence="1">Pbs3</strain>
    </source>
</reference>
<sequence length="120" mass="13502">MEKTLNPGAVSMSCRARRYSLEQRDVWLQHIQELLDAGLCYQNPKVDGVRYLILPFQIAMAELCQGIDWILIKKGVVTPTRILMGGINRVADVQATVQAMFEAVFNKGLLILIDDLLGRN</sequence>
<protein>
    <submittedName>
        <fullName evidence="1">Uncharacterized protein</fullName>
    </submittedName>
</protein>
<dbReference type="EMBL" id="CAKKTJ010000088">
    <property type="protein sequence ID" value="CAH0473890.1"/>
    <property type="molecule type" value="Genomic_DNA"/>
</dbReference>
<organism evidence="1 2">
    <name type="scientific">Peronospora belbahrii</name>
    <dbReference type="NCBI Taxonomy" id="622444"/>
    <lineage>
        <taxon>Eukaryota</taxon>
        <taxon>Sar</taxon>
        <taxon>Stramenopiles</taxon>
        <taxon>Oomycota</taxon>
        <taxon>Peronosporomycetes</taxon>
        <taxon>Peronosporales</taxon>
        <taxon>Peronosporaceae</taxon>
        <taxon>Peronospora</taxon>
    </lineage>
</organism>
<dbReference type="AlphaFoldDB" id="A0AAU9KLS2"/>